<protein>
    <submittedName>
        <fullName evidence="1">Uncharacterized protein</fullName>
    </submittedName>
</protein>
<name>A0A0L8GMW9_OCTBM</name>
<sequence length="61" mass="7149">MLLLPEIIKLFSYFQGPFKLCGYKLITIQFGLLVRKSILRTRCIKVNAKNMNTPVHFKCFI</sequence>
<evidence type="ECO:0000313" key="1">
    <source>
        <dbReference type="EMBL" id="KOF78174.1"/>
    </source>
</evidence>
<gene>
    <name evidence="1" type="ORF">OCBIM_22031215mg</name>
</gene>
<accession>A0A0L8GMW9</accession>
<organism evidence="1">
    <name type="scientific">Octopus bimaculoides</name>
    <name type="common">California two-spotted octopus</name>
    <dbReference type="NCBI Taxonomy" id="37653"/>
    <lineage>
        <taxon>Eukaryota</taxon>
        <taxon>Metazoa</taxon>
        <taxon>Spiralia</taxon>
        <taxon>Lophotrochozoa</taxon>
        <taxon>Mollusca</taxon>
        <taxon>Cephalopoda</taxon>
        <taxon>Coleoidea</taxon>
        <taxon>Octopodiformes</taxon>
        <taxon>Octopoda</taxon>
        <taxon>Incirrata</taxon>
        <taxon>Octopodidae</taxon>
        <taxon>Octopus</taxon>
    </lineage>
</organism>
<dbReference type="EMBL" id="KQ421200">
    <property type="protein sequence ID" value="KOF78174.1"/>
    <property type="molecule type" value="Genomic_DNA"/>
</dbReference>
<proteinExistence type="predicted"/>
<reference evidence="1" key="1">
    <citation type="submission" date="2015-07" db="EMBL/GenBank/DDBJ databases">
        <title>MeaNS - Measles Nucleotide Surveillance Program.</title>
        <authorList>
            <person name="Tran T."/>
            <person name="Druce J."/>
        </authorList>
    </citation>
    <scope>NUCLEOTIDE SEQUENCE</scope>
    <source>
        <strain evidence="1">UCB-OBI-ISO-001</strain>
        <tissue evidence="1">Gonad</tissue>
    </source>
</reference>
<dbReference type="AlphaFoldDB" id="A0A0L8GMW9"/>